<sequence>MLQLAVQGQKEEDQQGAESTPGTPIDESVRSELDYWERLVFSFDMDRDRDNDRSASGSSRRPQRSRGGSTSPSNTRGGEQPPGHTSNTTQQPQGQRPSEAVPGYPQNYSGQFAQLDPYTLAQLAVAAAAMQQQPDPFAEMRRVQGAFPPGYPTYPSPDHQQQTPTQFQQPGMIAPYYPQMTQSTTHPSQSNLGYPFHSGLYSPQAAVPLAVLPGYGVPGPSNIGGQPPPPPQAPAPEGETDDVSIAEDKRRRNTMASARFRIKKKHKTLEMERSIADLEGRAGDLEREASDLRRENDWLKEMLIMKRRRSRTVPGKEAEGDDDGNEDEDSDDTEEPNKESGSSKQASKKKGKEKET</sequence>
<dbReference type="CDD" id="cd14705">
    <property type="entry name" value="bZIP_Zip1"/>
    <property type="match status" value="1"/>
</dbReference>
<evidence type="ECO:0000256" key="1">
    <source>
        <dbReference type="ARBA" id="ARBA00004123"/>
    </source>
</evidence>
<dbReference type="STRING" id="50990.A0A4Y7QN11"/>
<evidence type="ECO:0000313" key="9">
    <source>
        <dbReference type="Proteomes" id="UP000294933"/>
    </source>
</evidence>
<dbReference type="InterPro" id="IPR046347">
    <property type="entry name" value="bZIP_sf"/>
</dbReference>
<feature type="compositionally biased region" description="Low complexity" evidence="6">
    <location>
        <begin position="54"/>
        <end position="73"/>
    </location>
</feature>
<feature type="compositionally biased region" description="Basic and acidic residues" evidence="6">
    <location>
        <begin position="268"/>
        <end position="304"/>
    </location>
</feature>
<keyword evidence="3" id="KW-0238">DNA-binding</keyword>
<feature type="region of interest" description="Disordered" evidence="6">
    <location>
        <begin position="136"/>
        <end position="166"/>
    </location>
</feature>
<keyword evidence="9" id="KW-1185">Reference proteome</keyword>
<dbReference type="PROSITE" id="PS50217">
    <property type="entry name" value="BZIP"/>
    <property type="match status" value="1"/>
</dbReference>
<dbReference type="Pfam" id="PF07716">
    <property type="entry name" value="bZIP_2"/>
    <property type="match status" value="1"/>
</dbReference>
<evidence type="ECO:0000259" key="7">
    <source>
        <dbReference type="PROSITE" id="PS50217"/>
    </source>
</evidence>
<feature type="region of interest" description="Disordered" evidence="6">
    <location>
        <begin position="218"/>
        <end position="356"/>
    </location>
</feature>
<proteinExistence type="predicted"/>
<dbReference type="EMBL" id="ML170157">
    <property type="protein sequence ID" value="TDL28766.1"/>
    <property type="molecule type" value="Genomic_DNA"/>
</dbReference>
<feature type="compositionally biased region" description="Basic and acidic residues" evidence="6">
    <location>
        <begin position="44"/>
        <end position="53"/>
    </location>
</feature>
<feature type="compositionally biased region" description="Basic and acidic residues" evidence="6">
    <location>
        <begin position="27"/>
        <end position="37"/>
    </location>
</feature>
<protein>
    <recommendedName>
        <fullName evidence="7">BZIP domain-containing protein</fullName>
    </recommendedName>
</protein>
<dbReference type="Gene3D" id="1.20.5.170">
    <property type="match status" value="1"/>
</dbReference>
<dbReference type="OrthoDB" id="1939598at2759"/>
<dbReference type="Proteomes" id="UP000294933">
    <property type="component" value="Unassembled WGS sequence"/>
</dbReference>
<organism evidence="8 9">
    <name type="scientific">Rickenella mellea</name>
    <dbReference type="NCBI Taxonomy" id="50990"/>
    <lineage>
        <taxon>Eukaryota</taxon>
        <taxon>Fungi</taxon>
        <taxon>Dikarya</taxon>
        <taxon>Basidiomycota</taxon>
        <taxon>Agaricomycotina</taxon>
        <taxon>Agaricomycetes</taxon>
        <taxon>Hymenochaetales</taxon>
        <taxon>Rickenellaceae</taxon>
        <taxon>Rickenella</taxon>
    </lineage>
</organism>
<dbReference type="SUPFAM" id="SSF57959">
    <property type="entry name" value="Leucine zipper domain"/>
    <property type="match status" value="1"/>
</dbReference>
<dbReference type="GO" id="GO:0000977">
    <property type="term" value="F:RNA polymerase II transcription regulatory region sequence-specific DNA binding"/>
    <property type="evidence" value="ECO:0007669"/>
    <property type="project" value="TreeGrafter"/>
</dbReference>
<evidence type="ECO:0000256" key="4">
    <source>
        <dbReference type="ARBA" id="ARBA00023163"/>
    </source>
</evidence>
<evidence type="ECO:0000256" key="2">
    <source>
        <dbReference type="ARBA" id="ARBA00023015"/>
    </source>
</evidence>
<evidence type="ECO:0000313" key="8">
    <source>
        <dbReference type="EMBL" id="TDL28766.1"/>
    </source>
</evidence>
<evidence type="ECO:0000256" key="6">
    <source>
        <dbReference type="SAM" id="MobiDB-lite"/>
    </source>
</evidence>
<accession>A0A4Y7QN11</accession>
<dbReference type="SMART" id="SM00338">
    <property type="entry name" value="BRLZ"/>
    <property type="match status" value="1"/>
</dbReference>
<dbReference type="VEuPathDB" id="FungiDB:BD410DRAFT_781298"/>
<feature type="region of interest" description="Disordered" evidence="6">
    <location>
        <begin position="1"/>
        <end position="111"/>
    </location>
</feature>
<dbReference type="GO" id="GO:0005634">
    <property type="term" value="C:nucleus"/>
    <property type="evidence" value="ECO:0007669"/>
    <property type="project" value="UniProtKB-SubCell"/>
</dbReference>
<feature type="domain" description="BZIP" evidence="7">
    <location>
        <begin position="247"/>
        <end position="303"/>
    </location>
</feature>
<dbReference type="PANTHER" id="PTHR13044">
    <property type="entry name" value="ACTIVATING TRANSCRIPTION FACTOR ATF 4/5"/>
    <property type="match status" value="1"/>
</dbReference>
<keyword evidence="4" id="KW-0804">Transcription</keyword>
<evidence type="ECO:0000256" key="3">
    <source>
        <dbReference type="ARBA" id="ARBA00023125"/>
    </source>
</evidence>
<comment type="subcellular location">
    <subcellularLocation>
        <location evidence="1">Nucleus</location>
    </subcellularLocation>
</comment>
<keyword evidence="2" id="KW-0805">Transcription regulation</keyword>
<dbReference type="InterPro" id="IPR004827">
    <property type="entry name" value="bZIP"/>
</dbReference>
<gene>
    <name evidence="8" type="ORF">BD410DRAFT_781298</name>
</gene>
<name>A0A4Y7QN11_9AGAM</name>
<dbReference type="PROSITE" id="PS00036">
    <property type="entry name" value="BZIP_BASIC"/>
    <property type="match status" value="1"/>
</dbReference>
<dbReference type="GO" id="GO:0001228">
    <property type="term" value="F:DNA-binding transcription activator activity, RNA polymerase II-specific"/>
    <property type="evidence" value="ECO:0007669"/>
    <property type="project" value="TreeGrafter"/>
</dbReference>
<evidence type="ECO:0000256" key="5">
    <source>
        <dbReference type="ARBA" id="ARBA00023242"/>
    </source>
</evidence>
<reference evidence="8 9" key="1">
    <citation type="submission" date="2018-06" db="EMBL/GenBank/DDBJ databases">
        <title>A transcriptomic atlas of mushroom development highlights an independent origin of complex multicellularity.</title>
        <authorList>
            <consortium name="DOE Joint Genome Institute"/>
            <person name="Krizsan K."/>
            <person name="Almasi E."/>
            <person name="Merenyi Z."/>
            <person name="Sahu N."/>
            <person name="Viragh M."/>
            <person name="Koszo T."/>
            <person name="Mondo S."/>
            <person name="Kiss B."/>
            <person name="Balint B."/>
            <person name="Kues U."/>
            <person name="Barry K."/>
            <person name="Hegedus J.C."/>
            <person name="Henrissat B."/>
            <person name="Johnson J."/>
            <person name="Lipzen A."/>
            <person name="Ohm R."/>
            <person name="Nagy I."/>
            <person name="Pangilinan J."/>
            <person name="Yan J."/>
            <person name="Xiong Y."/>
            <person name="Grigoriev I.V."/>
            <person name="Hibbett D.S."/>
            <person name="Nagy L.G."/>
        </authorList>
    </citation>
    <scope>NUCLEOTIDE SEQUENCE [LARGE SCALE GENOMIC DNA]</scope>
    <source>
        <strain evidence="8 9">SZMC22713</strain>
    </source>
</reference>
<keyword evidence="5" id="KW-0539">Nucleus</keyword>
<feature type="compositionally biased region" description="Acidic residues" evidence="6">
    <location>
        <begin position="319"/>
        <end position="334"/>
    </location>
</feature>
<feature type="compositionally biased region" description="Basic residues" evidence="6">
    <location>
        <begin position="346"/>
        <end position="356"/>
    </location>
</feature>
<dbReference type="AlphaFoldDB" id="A0A4Y7QN11"/>
<feature type="compositionally biased region" description="Polar residues" evidence="6">
    <location>
        <begin position="83"/>
        <end position="96"/>
    </location>
</feature>
<dbReference type="PANTHER" id="PTHR13044:SF14">
    <property type="entry name" value="CRYPTOCEPHAL, ISOFORM A"/>
    <property type="match status" value="1"/>
</dbReference>